<organism evidence="1 2">
    <name type="scientific">Campylobacter rectus</name>
    <name type="common">Wolinella recta</name>
    <dbReference type="NCBI Taxonomy" id="203"/>
    <lineage>
        <taxon>Bacteria</taxon>
        <taxon>Pseudomonadati</taxon>
        <taxon>Campylobacterota</taxon>
        <taxon>Epsilonproteobacteria</taxon>
        <taxon>Campylobacterales</taxon>
        <taxon>Campylobacteraceae</taxon>
        <taxon>Campylobacter</taxon>
    </lineage>
</organism>
<dbReference type="EMBL" id="CP012543">
    <property type="protein sequence ID" value="QCD46430.1"/>
    <property type="molecule type" value="Genomic_DNA"/>
</dbReference>
<dbReference type="Proteomes" id="UP000502377">
    <property type="component" value="Chromosome"/>
</dbReference>
<dbReference type="AlphaFoldDB" id="A0A6G5QL87"/>
<proteinExistence type="predicted"/>
<reference evidence="1 2" key="1">
    <citation type="submission" date="2016-07" db="EMBL/GenBank/DDBJ databases">
        <title>Comparative genomics of the Campylobacter concisus group.</title>
        <authorList>
            <person name="Miller W.G."/>
            <person name="Yee E."/>
            <person name="Chapman M.H."/>
            <person name="Huynh S."/>
            <person name="Bono J.L."/>
            <person name="On S.L.W."/>
            <person name="StLeger J."/>
            <person name="Foster G."/>
            <person name="Parker C.T."/>
        </authorList>
    </citation>
    <scope>NUCLEOTIDE SEQUENCE [LARGE SCALE GENOMIC DNA]</scope>
    <source>
        <strain evidence="1 2">ATCC 33238</strain>
    </source>
</reference>
<gene>
    <name evidence="1" type="ORF">CRECT_0751</name>
</gene>
<accession>A0A6G5QL87</accession>
<sequence>MKTSVCADKAKIKLAQPSATKRQAREMPSSQGFYGYLKDTKISNRPQDIKIKNSDSKRCKLGKNKIWRI</sequence>
<evidence type="ECO:0000313" key="2">
    <source>
        <dbReference type="Proteomes" id="UP000502377"/>
    </source>
</evidence>
<dbReference type="RefSeq" id="WP_004320391.1">
    <property type="nucleotide sequence ID" value="NZ_CP012543.1"/>
</dbReference>
<evidence type="ECO:0000313" key="1">
    <source>
        <dbReference type="EMBL" id="QCD46430.1"/>
    </source>
</evidence>
<dbReference type="KEGG" id="crx:CRECT_0751"/>
<name>A0A6G5QL87_CAMRE</name>
<protein>
    <submittedName>
        <fullName evidence="1">Uncharacterized protein</fullName>
    </submittedName>
</protein>